<organism evidence="2 3">
    <name type="scientific">Frankliniella occidentalis</name>
    <name type="common">Western flower thrips</name>
    <name type="synonym">Euthrips occidentalis</name>
    <dbReference type="NCBI Taxonomy" id="133901"/>
    <lineage>
        <taxon>Eukaryota</taxon>
        <taxon>Metazoa</taxon>
        <taxon>Ecdysozoa</taxon>
        <taxon>Arthropoda</taxon>
        <taxon>Hexapoda</taxon>
        <taxon>Insecta</taxon>
        <taxon>Pterygota</taxon>
        <taxon>Neoptera</taxon>
        <taxon>Paraneoptera</taxon>
        <taxon>Thysanoptera</taxon>
        <taxon>Terebrantia</taxon>
        <taxon>Thripoidea</taxon>
        <taxon>Thripidae</taxon>
        <taxon>Frankliniella</taxon>
    </lineage>
</organism>
<dbReference type="GeneID" id="127750345"/>
<gene>
    <name evidence="3" type="primary">LOC127750345</name>
</gene>
<evidence type="ECO:0000256" key="1">
    <source>
        <dbReference type="SAM" id="MobiDB-lite"/>
    </source>
</evidence>
<evidence type="ECO:0000313" key="2">
    <source>
        <dbReference type="Proteomes" id="UP000504606"/>
    </source>
</evidence>
<reference evidence="3" key="1">
    <citation type="submission" date="2025-08" db="UniProtKB">
        <authorList>
            <consortium name="RefSeq"/>
        </authorList>
    </citation>
    <scope>IDENTIFICATION</scope>
    <source>
        <tissue evidence="3">Whole organism</tissue>
    </source>
</reference>
<feature type="region of interest" description="Disordered" evidence="1">
    <location>
        <begin position="70"/>
        <end position="103"/>
    </location>
</feature>
<dbReference type="AlphaFoldDB" id="A0A9C6X266"/>
<dbReference type="KEGG" id="foc:127750345"/>
<evidence type="ECO:0000313" key="3">
    <source>
        <dbReference type="RefSeq" id="XP_052127779.1"/>
    </source>
</evidence>
<name>A0A9C6X266_FRAOC</name>
<accession>A0A9C6X266</accession>
<dbReference type="OrthoDB" id="8240145at2759"/>
<keyword evidence="2" id="KW-1185">Reference proteome</keyword>
<dbReference type="Proteomes" id="UP000504606">
    <property type="component" value="Unplaced"/>
</dbReference>
<sequence length="424" mass="47834">MASSTVSSTSITTIPMDNGELASHQSTEEMKPMIADVEPLECLLYPSEENCWAEECPKCGDENKRLRDAAWSSASDATEKEEEECEKEGSCDLPREKTKRTAEEIHSATPIKRVKLLPAGKNSSSPSSLSERLLSPSLSTLSAGTMNTHQDSVGGMSYSSYNAHFFCEDVKRSAWMYDLYLKAVERMPMSKMPSRYMGLLEMRIPLNTSKSKFIVMGLDYSRELAPFVSLENVQGKGVLLTTDEFYDLSMGTWAVAVDMHLKKPSYKHKTKTSTRVELKLSMLPGSKPCVQVELIEGRDSTGFIYLGEVSWKTLINLRTFINQYIDLLHEVRGSLAPYFNKLLNTWAYMCCKFERQDAEDIKKLIQSKKAFTKRTFTVDVNPFAKLAPFAEKQFINELLFVYPYMTAPLLEQLAESPPMSHPPS</sequence>
<protein>
    <submittedName>
        <fullName evidence="3">Uncharacterized protein LOC127750345</fullName>
    </submittedName>
</protein>
<feature type="compositionally biased region" description="Basic and acidic residues" evidence="1">
    <location>
        <begin position="87"/>
        <end position="103"/>
    </location>
</feature>
<feature type="compositionally biased region" description="Low complexity" evidence="1">
    <location>
        <begin position="1"/>
        <end position="14"/>
    </location>
</feature>
<proteinExistence type="predicted"/>
<dbReference type="RefSeq" id="XP_052127779.1">
    <property type="nucleotide sequence ID" value="XM_052271819.1"/>
</dbReference>
<feature type="region of interest" description="Disordered" evidence="1">
    <location>
        <begin position="1"/>
        <end position="25"/>
    </location>
</feature>